<evidence type="ECO:0000313" key="4">
    <source>
        <dbReference type="EMBL" id="KAG0583753.1"/>
    </source>
</evidence>
<dbReference type="GO" id="GO:0051260">
    <property type="term" value="P:protein homooligomerization"/>
    <property type="evidence" value="ECO:0007669"/>
    <property type="project" value="InterPro"/>
</dbReference>
<dbReference type="Proteomes" id="UP000822688">
    <property type="component" value="Chromosome 3"/>
</dbReference>
<dbReference type="EMBL" id="CM026423">
    <property type="protein sequence ID" value="KAG0583753.1"/>
    <property type="molecule type" value="Genomic_DNA"/>
</dbReference>
<dbReference type="InterPro" id="IPR011333">
    <property type="entry name" value="SKP1/BTB/POZ_sf"/>
</dbReference>
<feature type="domain" description="Potassium channel tetramerisation-type BTB" evidence="2">
    <location>
        <begin position="8"/>
        <end position="88"/>
    </location>
</feature>
<sequence length="455" mass="51030">MAMQGRARIEVGGRVFVTGMETLEKAGKESNLYQTVSQSGQGWFDRDPDVFHVLLNMLRTGVVYPKPESLAALDRLIDEARFYGVEEFLRNAWGCAPLNGIDAEKAKPVIPSGIDVPRTLAAGEDGSLWVGHGSKITVYDWALRKQRTTLTELGAVDVMHRLTDDLVTCGASDLPGLHVYDVTQGVHSKSVSWTDANDPRVYNAIVHAIASNDSSVFASFESGQQLDNAVLMMDKTTLQVTREIGRQNGQAAHTKFATKLQWLPAKNLLFVGSVHGGSFGFSGYMRLWDLRADKIVWDWKEPNFQRTTRGVEQQDVFADMVVDEDLGAIFKVGVQSGAVSLADLRNLDTQDPWLELVEAIPLEKVVTGPNKKLMSYNKQVFLAREADVEVWAEVPLAESFRQREEKEYWETSFRRNLLEHRRHPGQMVTQMVAGGQRLFVARKDFQGVEVWETRK</sequence>
<name>A0A8T0IMS6_CERPU</name>
<dbReference type="InterPro" id="IPR003131">
    <property type="entry name" value="T1-type_BTB"/>
</dbReference>
<gene>
    <name evidence="4" type="ORF">KC19_3G160600</name>
</gene>
<dbReference type="InterPro" id="IPR015943">
    <property type="entry name" value="WD40/YVTN_repeat-like_dom_sf"/>
</dbReference>
<dbReference type="AlphaFoldDB" id="A0A8T0IMS6"/>
<evidence type="ECO:0000313" key="5">
    <source>
        <dbReference type="Proteomes" id="UP000822688"/>
    </source>
</evidence>
<comment type="caution">
    <text evidence="4">The sequence shown here is derived from an EMBL/GenBank/DDBJ whole genome shotgun (WGS) entry which is preliminary data.</text>
</comment>
<dbReference type="Pfam" id="PF25279">
    <property type="entry name" value="Beta_prop_At2g24240"/>
    <property type="match status" value="1"/>
</dbReference>
<dbReference type="SUPFAM" id="SSF54695">
    <property type="entry name" value="POZ domain"/>
    <property type="match status" value="1"/>
</dbReference>
<feature type="domain" description="At2g24240-like C-terminal beta-propeller" evidence="3">
    <location>
        <begin position="118"/>
        <end position="453"/>
    </location>
</feature>
<evidence type="ECO:0008006" key="6">
    <source>
        <dbReference type="Google" id="ProtNLM"/>
    </source>
</evidence>
<dbReference type="Pfam" id="PF02214">
    <property type="entry name" value="BTB_2"/>
    <property type="match status" value="1"/>
</dbReference>
<dbReference type="InterPro" id="IPR057441">
    <property type="entry name" value="Beta_prop_At2g24240"/>
</dbReference>
<proteinExistence type="predicted"/>
<evidence type="ECO:0000259" key="2">
    <source>
        <dbReference type="Pfam" id="PF02214"/>
    </source>
</evidence>
<keyword evidence="5" id="KW-1185">Reference proteome</keyword>
<reference evidence="4" key="1">
    <citation type="submission" date="2020-06" db="EMBL/GenBank/DDBJ databases">
        <title>WGS assembly of Ceratodon purpureus strain R40.</title>
        <authorList>
            <person name="Carey S.B."/>
            <person name="Jenkins J."/>
            <person name="Shu S."/>
            <person name="Lovell J.T."/>
            <person name="Sreedasyam A."/>
            <person name="Maumus F."/>
            <person name="Tiley G.P."/>
            <person name="Fernandez-Pozo N."/>
            <person name="Barry K."/>
            <person name="Chen C."/>
            <person name="Wang M."/>
            <person name="Lipzen A."/>
            <person name="Daum C."/>
            <person name="Saski C.A."/>
            <person name="Payton A.C."/>
            <person name="Mcbreen J.C."/>
            <person name="Conrad R.E."/>
            <person name="Kollar L.M."/>
            <person name="Olsson S."/>
            <person name="Huttunen S."/>
            <person name="Landis J.B."/>
            <person name="Wickett N.J."/>
            <person name="Johnson M.G."/>
            <person name="Rensing S.A."/>
            <person name="Grimwood J."/>
            <person name="Schmutz J."/>
            <person name="Mcdaniel S.F."/>
        </authorList>
    </citation>
    <scope>NUCLEOTIDE SEQUENCE</scope>
    <source>
        <strain evidence="4">R40</strain>
    </source>
</reference>
<organism evidence="4 5">
    <name type="scientific">Ceratodon purpureus</name>
    <name type="common">Fire moss</name>
    <name type="synonym">Dicranum purpureum</name>
    <dbReference type="NCBI Taxonomy" id="3225"/>
    <lineage>
        <taxon>Eukaryota</taxon>
        <taxon>Viridiplantae</taxon>
        <taxon>Streptophyta</taxon>
        <taxon>Embryophyta</taxon>
        <taxon>Bryophyta</taxon>
        <taxon>Bryophytina</taxon>
        <taxon>Bryopsida</taxon>
        <taxon>Dicranidae</taxon>
        <taxon>Pseudoditrichales</taxon>
        <taxon>Ditrichaceae</taxon>
        <taxon>Ceratodon</taxon>
    </lineage>
</organism>
<dbReference type="PANTHER" id="PTHR11145">
    <property type="entry name" value="BTB/POZ DOMAIN-CONTAINING ADAPTER FOR CUL3-MEDIATED RHOA DEGRADATION PROTEIN FAMILY MEMBER"/>
    <property type="match status" value="1"/>
</dbReference>
<protein>
    <recommendedName>
        <fullName evidence="6">BTB domain-containing protein</fullName>
    </recommendedName>
</protein>
<dbReference type="Gene3D" id="2.130.10.10">
    <property type="entry name" value="YVTN repeat-like/Quinoprotein amine dehydrogenase"/>
    <property type="match status" value="1"/>
</dbReference>
<comment type="pathway">
    <text evidence="1">Protein modification; protein ubiquitination.</text>
</comment>
<accession>A0A8T0IMS6</accession>
<evidence type="ECO:0000259" key="3">
    <source>
        <dbReference type="Pfam" id="PF25279"/>
    </source>
</evidence>
<dbReference type="PANTHER" id="PTHR11145:SF8">
    <property type="entry name" value="RE57120P"/>
    <property type="match status" value="1"/>
</dbReference>
<dbReference type="Gene3D" id="3.30.710.10">
    <property type="entry name" value="Potassium Channel Kv1.1, Chain A"/>
    <property type="match status" value="1"/>
</dbReference>
<dbReference type="InterPro" id="IPR045068">
    <property type="entry name" value="BACURD1-3"/>
</dbReference>
<evidence type="ECO:0000256" key="1">
    <source>
        <dbReference type="ARBA" id="ARBA00004906"/>
    </source>
</evidence>
<dbReference type="SUPFAM" id="SSF63829">
    <property type="entry name" value="Calcium-dependent phosphotriesterase"/>
    <property type="match status" value="1"/>
</dbReference>